<proteinExistence type="predicted"/>
<gene>
    <name evidence="1" type="ORF">PGT21_024230</name>
    <name evidence="2" type="ORF">PGTUg99_016097</name>
</gene>
<sequence>MKRKPETECQPAGQTQEIIDVDEIEASQDSVAGSNKHSTLWKLRRTLGDFLHFSAPQHVLLRFVVRGNLLDGLVAIPHTNSLLLPTLSSAVTPSHSTCHPTQRLPVSVLLQPPTAASASGPLQTQLLPLGAPAPL</sequence>
<dbReference type="Proteomes" id="UP000324748">
    <property type="component" value="Unassembled WGS sequence"/>
</dbReference>
<organism evidence="1 3">
    <name type="scientific">Puccinia graminis f. sp. tritici</name>
    <dbReference type="NCBI Taxonomy" id="56615"/>
    <lineage>
        <taxon>Eukaryota</taxon>
        <taxon>Fungi</taxon>
        <taxon>Dikarya</taxon>
        <taxon>Basidiomycota</taxon>
        <taxon>Pucciniomycotina</taxon>
        <taxon>Pucciniomycetes</taxon>
        <taxon>Pucciniales</taxon>
        <taxon>Pucciniaceae</taxon>
        <taxon>Puccinia</taxon>
    </lineage>
</organism>
<name>A0A5B0N500_PUCGR</name>
<evidence type="ECO:0000313" key="1">
    <source>
        <dbReference type="EMBL" id="KAA1084315.1"/>
    </source>
</evidence>
<accession>A0A5B0N500</accession>
<dbReference type="AlphaFoldDB" id="A0A5B0N500"/>
<keyword evidence="3" id="KW-1185">Reference proteome</keyword>
<evidence type="ECO:0000313" key="4">
    <source>
        <dbReference type="Proteomes" id="UP000325313"/>
    </source>
</evidence>
<dbReference type="Proteomes" id="UP000325313">
    <property type="component" value="Unassembled WGS sequence"/>
</dbReference>
<comment type="caution">
    <text evidence="1">The sequence shown here is derived from an EMBL/GenBank/DDBJ whole genome shotgun (WGS) entry which is preliminary data.</text>
</comment>
<dbReference type="EMBL" id="VDEP01000376">
    <property type="protein sequence ID" value="KAA1092297.1"/>
    <property type="molecule type" value="Genomic_DNA"/>
</dbReference>
<evidence type="ECO:0000313" key="3">
    <source>
        <dbReference type="Proteomes" id="UP000324748"/>
    </source>
</evidence>
<dbReference type="EMBL" id="VSWC01000118">
    <property type="protein sequence ID" value="KAA1084315.1"/>
    <property type="molecule type" value="Genomic_DNA"/>
</dbReference>
<evidence type="ECO:0000313" key="2">
    <source>
        <dbReference type="EMBL" id="KAA1092297.1"/>
    </source>
</evidence>
<protein>
    <submittedName>
        <fullName evidence="1">Uncharacterized protein</fullName>
    </submittedName>
</protein>
<reference evidence="3 4" key="1">
    <citation type="submission" date="2019-05" db="EMBL/GenBank/DDBJ databases">
        <title>Emergence of the Ug99 lineage of the wheat stem rust pathogen through somatic hybridization.</title>
        <authorList>
            <person name="Li F."/>
            <person name="Upadhyaya N.M."/>
            <person name="Sperschneider J."/>
            <person name="Matny O."/>
            <person name="Nguyen-Phuc H."/>
            <person name="Mago R."/>
            <person name="Raley C."/>
            <person name="Miller M.E."/>
            <person name="Silverstein K.A.T."/>
            <person name="Henningsen E."/>
            <person name="Hirsch C.D."/>
            <person name="Visser B."/>
            <person name="Pretorius Z.A."/>
            <person name="Steffenson B.J."/>
            <person name="Schwessinger B."/>
            <person name="Dodds P.N."/>
            <person name="Figueroa M."/>
        </authorList>
    </citation>
    <scope>NUCLEOTIDE SEQUENCE [LARGE SCALE GENOMIC DNA]</scope>
    <source>
        <strain evidence="1">21-0</strain>
        <strain evidence="2 4">Ug99</strain>
    </source>
</reference>